<comment type="cofactor">
    <cofactor evidence="1">
        <name>L-ascorbate</name>
        <dbReference type="ChEBI" id="CHEBI:38290"/>
    </cofactor>
</comment>
<feature type="domain" description="Fe2OG dioxygenase" evidence="7">
    <location>
        <begin position="257"/>
        <end position="351"/>
    </location>
</feature>
<evidence type="ECO:0000256" key="5">
    <source>
        <dbReference type="ARBA" id="ARBA00023002"/>
    </source>
</evidence>
<accession>A0ABW5DPZ7</accession>
<evidence type="ECO:0000313" key="9">
    <source>
        <dbReference type="Proteomes" id="UP001597295"/>
    </source>
</evidence>
<name>A0ABW5DPZ7_9PROT</name>
<evidence type="ECO:0000256" key="2">
    <source>
        <dbReference type="ARBA" id="ARBA00022723"/>
    </source>
</evidence>
<dbReference type="RefSeq" id="WP_379875530.1">
    <property type="nucleotide sequence ID" value="NZ_JBHUIP010000004.1"/>
</dbReference>
<gene>
    <name evidence="8" type="ORF">ACFSM5_06700</name>
</gene>
<keyword evidence="9" id="KW-1185">Reference proteome</keyword>
<dbReference type="Proteomes" id="UP001597295">
    <property type="component" value="Unassembled WGS sequence"/>
</dbReference>
<dbReference type="PROSITE" id="PS51471">
    <property type="entry name" value="FE2OG_OXY"/>
    <property type="match status" value="1"/>
</dbReference>
<dbReference type="Gene3D" id="2.60.120.620">
    <property type="entry name" value="q2cbj1_9rhob like domain"/>
    <property type="match status" value="1"/>
</dbReference>
<keyword evidence="6" id="KW-0408">Iron</keyword>
<protein>
    <submittedName>
        <fullName evidence="8">2OG-Fe(II) oxygenase family protein</fullName>
    </submittedName>
</protein>
<keyword evidence="2" id="KW-0479">Metal-binding</keyword>
<dbReference type="InterPro" id="IPR005123">
    <property type="entry name" value="Oxoglu/Fe-dep_dioxygenase_dom"/>
</dbReference>
<dbReference type="EMBL" id="JBHUIP010000004">
    <property type="protein sequence ID" value="MFD2262571.1"/>
    <property type="molecule type" value="Genomic_DNA"/>
</dbReference>
<organism evidence="8 9">
    <name type="scientific">Lacibacterium aquatile</name>
    <dbReference type="NCBI Taxonomy" id="1168082"/>
    <lineage>
        <taxon>Bacteria</taxon>
        <taxon>Pseudomonadati</taxon>
        <taxon>Pseudomonadota</taxon>
        <taxon>Alphaproteobacteria</taxon>
        <taxon>Rhodospirillales</taxon>
        <taxon>Rhodospirillaceae</taxon>
    </lineage>
</organism>
<evidence type="ECO:0000256" key="1">
    <source>
        <dbReference type="ARBA" id="ARBA00001961"/>
    </source>
</evidence>
<keyword evidence="3" id="KW-0847">Vitamin C</keyword>
<keyword evidence="5" id="KW-0560">Oxidoreductase</keyword>
<proteinExistence type="predicted"/>
<sequence>MTSAPDLPVPPVSTSLRFRQLAIGDNLPRLRSHADFPTILDLDSLTGNYVVVLLVDSGESSAEAFRLFDAHSRVGFDAALVTITFSDAETRFKATGEKRFIVQDLGGKAGQMFGAVSLNEDGPARVRALAVLLDPSLRVMASLPIAEAPALARRLSTLPPPVAHSGAFAPPPILIAPRILEPEFCRRLIDYYESNGGTDSGFMVNVDGRTVGKIDHSAKKRADCDIADIGLQNDLKKRIERALVPEIMRVFNFNATRIERYIVACYDDTGGHFGPHRDNTTKGTAHRRFAVTINLNADEYEGGDLFFPEYGPQTWRCPTGGALVFSCSLRHGVTKVTRGKRYATLPFLYDEAAAEIRMANLGYIDN</sequence>
<dbReference type="SMART" id="SM00702">
    <property type="entry name" value="P4Hc"/>
    <property type="match status" value="1"/>
</dbReference>
<reference evidence="9" key="1">
    <citation type="journal article" date="2019" name="Int. J. Syst. Evol. Microbiol.">
        <title>The Global Catalogue of Microorganisms (GCM) 10K type strain sequencing project: providing services to taxonomists for standard genome sequencing and annotation.</title>
        <authorList>
            <consortium name="The Broad Institute Genomics Platform"/>
            <consortium name="The Broad Institute Genome Sequencing Center for Infectious Disease"/>
            <person name="Wu L."/>
            <person name="Ma J."/>
        </authorList>
    </citation>
    <scope>NUCLEOTIDE SEQUENCE [LARGE SCALE GENOMIC DNA]</scope>
    <source>
        <strain evidence="9">CGMCC 1.19062</strain>
    </source>
</reference>
<evidence type="ECO:0000256" key="4">
    <source>
        <dbReference type="ARBA" id="ARBA00022964"/>
    </source>
</evidence>
<comment type="caution">
    <text evidence="8">The sequence shown here is derived from an EMBL/GenBank/DDBJ whole genome shotgun (WGS) entry which is preliminary data.</text>
</comment>
<evidence type="ECO:0000259" key="7">
    <source>
        <dbReference type="PROSITE" id="PS51471"/>
    </source>
</evidence>
<dbReference type="InterPro" id="IPR006620">
    <property type="entry name" value="Pro_4_hyd_alph"/>
</dbReference>
<evidence type="ECO:0000256" key="6">
    <source>
        <dbReference type="ARBA" id="ARBA00023004"/>
    </source>
</evidence>
<evidence type="ECO:0000313" key="8">
    <source>
        <dbReference type="EMBL" id="MFD2262571.1"/>
    </source>
</evidence>
<evidence type="ECO:0000256" key="3">
    <source>
        <dbReference type="ARBA" id="ARBA00022896"/>
    </source>
</evidence>
<dbReference type="Pfam" id="PF13640">
    <property type="entry name" value="2OG-FeII_Oxy_3"/>
    <property type="match status" value="1"/>
</dbReference>
<dbReference type="InterPro" id="IPR044862">
    <property type="entry name" value="Pro_4_hyd_alph_FE2OG_OXY"/>
</dbReference>
<keyword evidence="4" id="KW-0223">Dioxygenase</keyword>